<evidence type="ECO:0000313" key="6">
    <source>
        <dbReference type="Proteomes" id="UP001196870"/>
    </source>
</evidence>
<dbReference type="PANTHER" id="PTHR43537">
    <property type="entry name" value="TRANSCRIPTIONAL REGULATOR, GNTR FAMILY"/>
    <property type="match status" value="1"/>
</dbReference>
<dbReference type="SUPFAM" id="SSF48008">
    <property type="entry name" value="GntR ligand-binding domain-like"/>
    <property type="match status" value="1"/>
</dbReference>
<dbReference type="InterPro" id="IPR011711">
    <property type="entry name" value="GntR_C"/>
</dbReference>
<dbReference type="PROSITE" id="PS50949">
    <property type="entry name" value="HTH_GNTR"/>
    <property type="match status" value="1"/>
</dbReference>
<organism evidence="5 6">
    <name type="scientific">Plastoroseomonas hellenica</name>
    <dbReference type="NCBI Taxonomy" id="2687306"/>
    <lineage>
        <taxon>Bacteria</taxon>
        <taxon>Pseudomonadati</taxon>
        <taxon>Pseudomonadota</taxon>
        <taxon>Alphaproteobacteria</taxon>
        <taxon>Acetobacterales</taxon>
        <taxon>Acetobacteraceae</taxon>
        <taxon>Plastoroseomonas</taxon>
    </lineage>
</organism>
<proteinExistence type="predicted"/>
<name>A0ABS5F462_9PROT</name>
<accession>A0ABS5F462</accession>
<evidence type="ECO:0000259" key="4">
    <source>
        <dbReference type="PROSITE" id="PS50949"/>
    </source>
</evidence>
<protein>
    <submittedName>
        <fullName evidence="5">GntR family transcriptional regulator</fullName>
    </submittedName>
</protein>
<evidence type="ECO:0000313" key="5">
    <source>
        <dbReference type="EMBL" id="MBR0667327.1"/>
    </source>
</evidence>
<evidence type="ECO:0000256" key="2">
    <source>
        <dbReference type="ARBA" id="ARBA00023125"/>
    </source>
</evidence>
<dbReference type="RefSeq" id="WP_211855109.1">
    <property type="nucleotide sequence ID" value="NZ_JAAGBB010000033.1"/>
</dbReference>
<keyword evidence="2" id="KW-0238">DNA-binding</keyword>
<dbReference type="InterPro" id="IPR000524">
    <property type="entry name" value="Tscrpt_reg_HTH_GntR"/>
</dbReference>
<dbReference type="Pfam" id="PF00392">
    <property type="entry name" value="GntR"/>
    <property type="match status" value="1"/>
</dbReference>
<dbReference type="InterPro" id="IPR008920">
    <property type="entry name" value="TF_FadR/GntR_C"/>
</dbReference>
<dbReference type="InterPro" id="IPR036390">
    <property type="entry name" value="WH_DNA-bd_sf"/>
</dbReference>
<dbReference type="InterPro" id="IPR036388">
    <property type="entry name" value="WH-like_DNA-bd_sf"/>
</dbReference>
<dbReference type="Gene3D" id="1.20.120.530">
    <property type="entry name" value="GntR ligand-binding domain-like"/>
    <property type="match status" value="1"/>
</dbReference>
<evidence type="ECO:0000256" key="1">
    <source>
        <dbReference type="ARBA" id="ARBA00023015"/>
    </source>
</evidence>
<dbReference type="EMBL" id="JAAGBB010000033">
    <property type="protein sequence ID" value="MBR0667327.1"/>
    <property type="molecule type" value="Genomic_DNA"/>
</dbReference>
<dbReference type="Gene3D" id="1.10.10.10">
    <property type="entry name" value="Winged helix-like DNA-binding domain superfamily/Winged helix DNA-binding domain"/>
    <property type="match status" value="1"/>
</dbReference>
<gene>
    <name evidence="5" type="ORF">GXW71_23420</name>
</gene>
<keyword evidence="3" id="KW-0804">Transcription</keyword>
<dbReference type="Pfam" id="PF07729">
    <property type="entry name" value="FCD"/>
    <property type="match status" value="1"/>
</dbReference>
<dbReference type="Proteomes" id="UP001196870">
    <property type="component" value="Unassembled WGS sequence"/>
</dbReference>
<reference evidence="6" key="1">
    <citation type="journal article" date="2021" name="Syst. Appl. Microbiol.">
        <title>Roseomonas hellenica sp. nov., isolated from roots of wild-growing Alkanna tinctoria.</title>
        <authorList>
            <person name="Rat A."/>
            <person name="Naranjo H.D."/>
            <person name="Lebbe L."/>
            <person name="Cnockaert M."/>
            <person name="Krigas N."/>
            <person name="Grigoriadou K."/>
            <person name="Maloupa E."/>
            <person name="Willems A."/>
        </authorList>
    </citation>
    <scope>NUCLEOTIDE SEQUENCE [LARGE SCALE GENOMIC DNA]</scope>
    <source>
        <strain evidence="6">LMG 31523</strain>
    </source>
</reference>
<dbReference type="SUPFAM" id="SSF46785">
    <property type="entry name" value="Winged helix' DNA-binding domain"/>
    <property type="match status" value="1"/>
</dbReference>
<keyword evidence="6" id="KW-1185">Reference proteome</keyword>
<dbReference type="PANTHER" id="PTHR43537:SF5">
    <property type="entry name" value="UXU OPERON TRANSCRIPTIONAL REGULATOR"/>
    <property type="match status" value="1"/>
</dbReference>
<dbReference type="PRINTS" id="PR00035">
    <property type="entry name" value="HTHGNTR"/>
</dbReference>
<dbReference type="SMART" id="SM00345">
    <property type="entry name" value="HTH_GNTR"/>
    <property type="match status" value="1"/>
</dbReference>
<evidence type="ECO:0000256" key="3">
    <source>
        <dbReference type="ARBA" id="ARBA00023163"/>
    </source>
</evidence>
<keyword evidence="1" id="KW-0805">Transcription regulation</keyword>
<dbReference type="SMART" id="SM00895">
    <property type="entry name" value="FCD"/>
    <property type="match status" value="1"/>
</dbReference>
<comment type="caution">
    <text evidence="5">The sequence shown here is derived from an EMBL/GenBank/DDBJ whole genome shotgun (WGS) entry which is preliminary data.</text>
</comment>
<feature type="domain" description="HTH gntR-type" evidence="4">
    <location>
        <begin position="7"/>
        <end position="74"/>
    </location>
</feature>
<sequence>MRPVARLSAEAQATSFLREYILSGALKPGARLTETPLAEQLGIARATLRLGLHRLAAEGLVLQIPYTGWQVIALSPQDIWELWTLRGSLESLASRIVAERMTPAKRAILETAMQALAAACRSGRMEEVNERDFAFHRTIIDLAEHGRLSAQYDRVEQQIRLYIASTNVLNEGDLSTLVRDHERLTAALTQGDAALAAGEAWLLSETVGRTLVSMMGEEDPASRAAR</sequence>